<sequence>MNRGREVKEFFPCLEELVFFDLQNLKGWWEEAPLVTNDNHRATVSSQRPLQKKESICLFPCLSKLKIGICTNLTHMPLHPFLEELELKNIPARLLQQSAMVAAGANLVYPLYLSKLKDMHIDGIIDLVSFPEKGLHQLTSLQHLSIENCPDLVCLTEEGLKSLTSL</sequence>
<evidence type="ECO:0000313" key="1">
    <source>
        <dbReference type="EMBL" id="PPR85585.1"/>
    </source>
</evidence>
<organism evidence="1 2">
    <name type="scientific">Gossypium barbadense</name>
    <name type="common">Sea Island cotton</name>
    <name type="synonym">Hibiscus barbadensis</name>
    <dbReference type="NCBI Taxonomy" id="3634"/>
    <lineage>
        <taxon>Eukaryota</taxon>
        <taxon>Viridiplantae</taxon>
        <taxon>Streptophyta</taxon>
        <taxon>Embryophyta</taxon>
        <taxon>Tracheophyta</taxon>
        <taxon>Spermatophyta</taxon>
        <taxon>Magnoliopsida</taxon>
        <taxon>eudicotyledons</taxon>
        <taxon>Gunneridae</taxon>
        <taxon>Pentapetalae</taxon>
        <taxon>rosids</taxon>
        <taxon>malvids</taxon>
        <taxon>Malvales</taxon>
        <taxon>Malvaceae</taxon>
        <taxon>Malvoideae</taxon>
        <taxon>Gossypium</taxon>
    </lineage>
</organism>
<dbReference type="Proteomes" id="UP000239757">
    <property type="component" value="Unassembled WGS sequence"/>
</dbReference>
<evidence type="ECO:0008006" key="3">
    <source>
        <dbReference type="Google" id="ProtNLM"/>
    </source>
</evidence>
<accession>A0A2P5W3F9</accession>
<dbReference type="InterPro" id="IPR032675">
    <property type="entry name" value="LRR_dom_sf"/>
</dbReference>
<dbReference type="SUPFAM" id="SSF52047">
    <property type="entry name" value="RNI-like"/>
    <property type="match status" value="1"/>
</dbReference>
<evidence type="ECO:0000313" key="2">
    <source>
        <dbReference type="Proteomes" id="UP000239757"/>
    </source>
</evidence>
<reference evidence="1 2" key="1">
    <citation type="submission" date="2015-01" db="EMBL/GenBank/DDBJ databases">
        <title>Genome of allotetraploid Gossypium barbadense reveals genomic plasticity and fiber elongation in cotton evolution.</title>
        <authorList>
            <person name="Chen X."/>
            <person name="Liu X."/>
            <person name="Zhao B."/>
            <person name="Zheng H."/>
            <person name="Hu Y."/>
            <person name="Lu G."/>
            <person name="Yang C."/>
            <person name="Chen J."/>
            <person name="Shan C."/>
            <person name="Zhang L."/>
            <person name="Zhou Y."/>
            <person name="Wang L."/>
            <person name="Guo W."/>
            <person name="Bai Y."/>
            <person name="Ruan J."/>
            <person name="Shangguan X."/>
            <person name="Mao Y."/>
            <person name="Jiang J."/>
            <person name="Zhu Y."/>
            <person name="Lei J."/>
            <person name="Kang H."/>
            <person name="Chen S."/>
            <person name="He X."/>
            <person name="Wang R."/>
            <person name="Wang Y."/>
            <person name="Chen J."/>
            <person name="Wang L."/>
            <person name="Yu S."/>
            <person name="Wang B."/>
            <person name="Wei J."/>
            <person name="Song S."/>
            <person name="Lu X."/>
            <person name="Gao Z."/>
            <person name="Gu W."/>
            <person name="Deng X."/>
            <person name="Ma D."/>
            <person name="Wang S."/>
            <person name="Liang W."/>
            <person name="Fang L."/>
            <person name="Cai C."/>
            <person name="Zhu X."/>
            <person name="Zhou B."/>
            <person name="Zhang Y."/>
            <person name="Chen Z."/>
            <person name="Xu S."/>
            <person name="Zhu R."/>
            <person name="Wang S."/>
            <person name="Zhang T."/>
            <person name="Zhao G."/>
        </authorList>
    </citation>
    <scope>NUCLEOTIDE SEQUENCE [LARGE SCALE GENOMIC DNA]</scope>
    <source>
        <strain evidence="2">cv. Xinhai21</strain>
        <tissue evidence="1">Leaf</tissue>
    </source>
</reference>
<protein>
    <recommendedName>
        <fullName evidence="3">NB-ARC domain-containing protein</fullName>
    </recommendedName>
</protein>
<dbReference type="OrthoDB" id="1690427at2759"/>
<gene>
    <name evidence="1" type="ORF">GOBAR_AA35101</name>
</gene>
<dbReference type="AlphaFoldDB" id="A0A2P5W3F9"/>
<dbReference type="EMBL" id="KZ669336">
    <property type="protein sequence ID" value="PPR85585.1"/>
    <property type="molecule type" value="Genomic_DNA"/>
</dbReference>
<name>A0A2P5W3F9_GOSBA</name>
<proteinExistence type="predicted"/>
<dbReference type="Gene3D" id="3.80.10.10">
    <property type="entry name" value="Ribonuclease Inhibitor"/>
    <property type="match status" value="1"/>
</dbReference>